<keyword evidence="2" id="KW-1185">Reference proteome</keyword>
<accession>A0A6A6EPF5</accession>
<sequence>MPVSKYHEDETYYAPLKGFGAGREGREFESKYFARQEDLGRRPPELYLGLVHPDDEEGTRERVERAKEVLGSREFGVVPECGMGRMPEEFVSIMSILKNVSWETSATVGHSYNTYNMLLFESAIPLSLTPSPKDEVPDCPPCPCHLVASHGFVQNATISGKEYDPQRISREIQGNGRVEDGSLIDLECGGNSREGFMGSKPAPLHAKAIAGETVNLSWMPGGRVTRGL</sequence>
<proteinExistence type="predicted"/>
<gene>
    <name evidence="1" type="ORF">K469DRAFT_689125</name>
</gene>
<dbReference type="OrthoDB" id="5422863at2759"/>
<dbReference type="EMBL" id="ML994612">
    <property type="protein sequence ID" value="KAF2194067.1"/>
    <property type="molecule type" value="Genomic_DNA"/>
</dbReference>
<evidence type="ECO:0000313" key="1">
    <source>
        <dbReference type="EMBL" id="KAF2194067.1"/>
    </source>
</evidence>
<dbReference type="AlphaFoldDB" id="A0A6A6EPF5"/>
<dbReference type="Gene3D" id="2.70.50.70">
    <property type="match status" value="1"/>
</dbReference>
<name>A0A6A6EPF5_9PEZI</name>
<evidence type="ECO:0000313" key="2">
    <source>
        <dbReference type="Proteomes" id="UP000800200"/>
    </source>
</evidence>
<reference evidence="1" key="1">
    <citation type="journal article" date="2020" name="Stud. Mycol.">
        <title>101 Dothideomycetes genomes: a test case for predicting lifestyles and emergence of pathogens.</title>
        <authorList>
            <person name="Haridas S."/>
            <person name="Albert R."/>
            <person name="Binder M."/>
            <person name="Bloem J."/>
            <person name="Labutti K."/>
            <person name="Salamov A."/>
            <person name="Andreopoulos B."/>
            <person name="Baker S."/>
            <person name="Barry K."/>
            <person name="Bills G."/>
            <person name="Bluhm B."/>
            <person name="Cannon C."/>
            <person name="Castanera R."/>
            <person name="Culley D."/>
            <person name="Daum C."/>
            <person name="Ezra D."/>
            <person name="Gonzalez J."/>
            <person name="Henrissat B."/>
            <person name="Kuo A."/>
            <person name="Liang C."/>
            <person name="Lipzen A."/>
            <person name="Lutzoni F."/>
            <person name="Magnuson J."/>
            <person name="Mondo S."/>
            <person name="Nolan M."/>
            <person name="Ohm R."/>
            <person name="Pangilinan J."/>
            <person name="Park H.-J."/>
            <person name="Ramirez L."/>
            <person name="Alfaro M."/>
            <person name="Sun H."/>
            <person name="Tritt A."/>
            <person name="Yoshinaga Y."/>
            <person name="Zwiers L.-H."/>
            <person name="Turgeon B."/>
            <person name="Goodwin S."/>
            <person name="Spatafora J."/>
            <person name="Crous P."/>
            <person name="Grigoriev I."/>
        </authorList>
    </citation>
    <scope>NUCLEOTIDE SEQUENCE</scope>
    <source>
        <strain evidence="1">CBS 207.26</strain>
    </source>
</reference>
<dbReference type="Proteomes" id="UP000800200">
    <property type="component" value="Unassembled WGS sequence"/>
</dbReference>
<protein>
    <submittedName>
        <fullName evidence="1">Uncharacterized protein</fullName>
    </submittedName>
</protein>
<organism evidence="1 2">
    <name type="scientific">Zopfia rhizophila CBS 207.26</name>
    <dbReference type="NCBI Taxonomy" id="1314779"/>
    <lineage>
        <taxon>Eukaryota</taxon>
        <taxon>Fungi</taxon>
        <taxon>Dikarya</taxon>
        <taxon>Ascomycota</taxon>
        <taxon>Pezizomycotina</taxon>
        <taxon>Dothideomycetes</taxon>
        <taxon>Dothideomycetes incertae sedis</taxon>
        <taxon>Zopfiaceae</taxon>
        <taxon>Zopfia</taxon>
    </lineage>
</organism>